<feature type="non-terminal residue" evidence="1">
    <location>
        <position position="347"/>
    </location>
</feature>
<protein>
    <submittedName>
        <fullName evidence="1">Uncharacterized protein</fullName>
    </submittedName>
</protein>
<evidence type="ECO:0000313" key="1">
    <source>
        <dbReference type="EMBL" id="KKN83786.1"/>
    </source>
</evidence>
<name>A0A0F9WD90_9ZZZZ</name>
<accession>A0A0F9WD90</accession>
<reference evidence="1" key="1">
    <citation type="journal article" date="2015" name="Nature">
        <title>Complex archaea that bridge the gap between prokaryotes and eukaryotes.</title>
        <authorList>
            <person name="Spang A."/>
            <person name="Saw J.H."/>
            <person name="Jorgensen S.L."/>
            <person name="Zaremba-Niedzwiedzka K."/>
            <person name="Martijn J."/>
            <person name="Lind A.E."/>
            <person name="van Eijk R."/>
            <person name="Schleper C."/>
            <person name="Guy L."/>
            <person name="Ettema T.J."/>
        </authorList>
    </citation>
    <scope>NUCLEOTIDE SEQUENCE</scope>
</reference>
<gene>
    <name evidence="1" type="ORF">LCGC14_0296110</name>
</gene>
<organism evidence="1">
    <name type="scientific">marine sediment metagenome</name>
    <dbReference type="NCBI Taxonomy" id="412755"/>
    <lineage>
        <taxon>unclassified sequences</taxon>
        <taxon>metagenomes</taxon>
        <taxon>ecological metagenomes</taxon>
    </lineage>
</organism>
<proteinExistence type="predicted"/>
<dbReference type="EMBL" id="LAZR01000180">
    <property type="protein sequence ID" value="KKN83786.1"/>
    <property type="molecule type" value="Genomic_DNA"/>
</dbReference>
<sequence>MKQLTTCALVLVIAMASQAEATNVPYMEVQYDQLPDGNWEYIYDVYGGGSSWFVNVGLSGFDASAIINQAPAQSYGGHTGTLLQKWDYIAANNPATYERYVYGSYSTDGATWTLLSDSDTPVGPKDWTIDNTWHAPSEYVGAPYVIWVVPSMLYPGQIAGDGQSLIFKARQVGGAALDGLIFTFRILHPNSPAPINWSSYSYLSSTTTGTILGPAEIVSVSLDIKPGSDANSVNLKSMGLLPVVVYGSEELDVTEISLDTLLLNGVGPRLMPDGSWHVSFEDVDGDLLLDLVIHFEMQALGIEPGMTDLTLTGLLMDGTGLQGADAIRIVPDFNGDLMVNATDLAIM</sequence>
<comment type="caution">
    <text evidence="1">The sequence shown here is derived from an EMBL/GenBank/DDBJ whole genome shotgun (WGS) entry which is preliminary data.</text>
</comment>
<dbReference type="AlphaFoldDB" id="A0A0F9WD90"/>